<evidence type="ECO:0000256" key="1">
    <source>
        <dbReference type="SAM" id="Phobius"/>
    </source>
</evidence>
<reference evidence="2 3" key="1">
    <citation type="submission" date="2022-12" db="EMBL/GenBank/DDBJ databases">
        <title>Chromosome-level genome of Tegillarca granosa.</title>
        <authorList>
            <person name="Kim J."/>
        </authorList>
    </citation>
    <scope>NUCLEOTIDE SEQUENCE [LARGE SCALE GENOMIC DNA]</scope>
    <source>
        <strain evidence="2">Teg-2019</strain>
        <tissue evidence="2">Adductor muscle</tissue>
    </source>
</reference>
<keyword evidence="3" id="KW-1185">Reference proteome</keyword>
<evidence type="ECO:0000313" key="2">
    <source>
        <dbReference type="EMBL" id="KAJ8301658.1"/>
    </source>
</evidence>
<accession>A0ABQ9E8I3</accession>
<organism evidence="2 3">
    <name type="scientific">Tegillarca granosa</name>
    <name type="common">Malaysian cockle</name>
    <name type="synonym">Anadara granosa</name>
    <dbReference type="NCBI Taxonomy" id="220873"/>
    <lineage>
        <taxon>Eukaryota</taxon>
        <taxon>Metazoa</taxon>
        <taxon>Spiralia</taxon>
        <taxon>Lophotrochozoa</taxon>
        <taxon>Mollusca</taxon>
        <taxon>Bivalvia</taxon>
        <taxon>Autobranchia</taxon>
        <taxon>Pteriomorphia</taxon>
        <taxon>Arcoida</taxon>
        <taxon>Arcoidea</taxon>
        <taxon>Arcidae</taxon>
        <taxon>Tegillarca</taxon>
    </lineage>
</organism>
<sequence>MILDVAMIYDICYHSNKIYQVDKNKFFMFHFSGSFNIMKSMKLIFHFGTFELKKAFKKGQVTKKFFKLGFTFIIPFNIINLLQIPVLDSMMALLVFLKSKHDKKNNKPQRYTGNKHVEATDYNINNQILNSNSRKDHILFHYKSY</sequence>
<dbReference type="EMBL" id="JARBDR010000918">
    <property type="protein sequence ID" value="KAJ8301658.1"/>
    <property type="molecule type" value="Genomic_DNA"/>
</dbReference>
<name>A0ABQ9E8I3_TEGGR</name>
<proteinExistence type="predicted"/>
<feature type="transmembrane region" description="Helical" evidence="1">
    <location>
        <begin position="72"/>
        <end position="97"/>
    </location>
</feature>
<gene>
    <name evidence="2" type="ORF">KUTeg_020645</name>
</gene>
<keyword evidence="1" id="KW-0472">Membrane</keyword>
<evidence type="ECO:0000313" key="3">
    <source>
        <dbReference type="Proteomes" id="UP001217089"/>
    </source>
</evidence>
<comment type="caution">
    <text evidence="2">The sequence shown here is derived from an EMBL/GenBank/DDBJ whole genome shotgun (WGS) entry which is preliminary data.</text>
</comment>
<protein>
    <submittedName>
        <fullName evidence="2">Uncharacterized protein</fullName>
    </submittedName>
</protein>
<dbReference type="Proteomes" id="UP001217089">
    <property type="component" value="Unassembled WGS sequence"/>
</dbReference>
<keyword evidence="1" id="KW-0812">Transmembrane</keyword>
<keyword evidence="1" id="KW-1133">Transmembrane helix</keyword>